<sequence>MKRAMLAGALALTFAAMTAAPAVADATATLHVDATTDLRDGQRITVSGSGFQPGLAAVAVGLCKQGYTNGLTDCDLDGGATFVNVGADGTFATLTLTVRDHFKSIDCLRQQCEVAAAPLPGTQPAAVISANTGLTPVTFVGSKLAPPTTAPAAGTVTAAPADTRGPSTVLWSVTAALLAVVAIVAFADRRRL</sequence>
<feature type="chain" id="PRO_5029742277" description="Neocarzinostatin family protein" evidence="7">
    <location>
        <begin position="25"/>
        <end position="192"/>
    </location>
</feature>
<keyword evidence="3" id="KW-0044">Antibiotic</keyword>
<evidence type="ECO:0000256" key="5">
    <source>
        <dbReference type="ARBA" id="ARBA00023157"/>
    </source>
</evidence>
<dbReference type="RefSeq" id="WP_194289931.1">
    <property type="nucleotide sequence ID" value="NZ_WEGK01000008.1"/>
</dbReference>
<dbReference type="InterPro" id="IPR002186">
    <property type="entry name" value="Neocarzinostatin_fam"/>
</dbReference>
<dbReference type="SUPFAM" id="SSF49319">
    <property type="entry name" value="Actinoxanthin-like"/>
    <property type="match status" value="1"/>
</dbReference>
<keyword evidence="6" id="KW-0812">Transmembrane</keyword>
<keyword evidence="4" id="KW-0238">DNA-binding</keyword>
<dbReference type="Proteomes" id="UP000438448">
    <property type="component" value="Unassembled WGS sequence"/>
</dbReference>
<dbReference type="AlphaFoldDB" id="A0A7K0D590"/>
<dbReference type="InterPro" id="IPR047704">
    <property type="entry name" value="GPS-CTERM"/>
</dbReference>
<evidence type="ECO:0008006" key="10">
    <source>
        <dbReference type="Google" id="ProtNLM"/>
    </source>
</evidence>
<evidence type="ECO:0000256" key="6">
    <source>
        <dbReference type="SAM" id="Phobius"/>
    </source>
</evidence>
<comment type="caution">
    <text evidence="8">The sequence shown here is derived from an EMBL/GenBank/DDBJ whole genome shotgun (WGS) entry which is preliminary data.</text>
</comment>
<evidence type="ECO:0000256" key="7">
    <source>
        <dbReference type="SAM" id="SignalP"/>
    </source>
</evidence>
<keyword evidence="5" id="KW-1015">Disulfide bond</keyword>
<keyword evidence="2" id="KW-0929">Antimicrobial</keyword>
<keyword evidence="9" id="KW-1185">Reference proteome</keyword>
<dbReference type="InterPro" id="IPR027273">
    <property type="entry name" value="Neocarzinostatin-like"/>
</dbReference>
<evidence type="ECO:0000256" key="4">
    <source>
        <dbReference type="ARBA" id="ARBA00023125"/>
    </source>
</evidence>
<keyword evidence="7" id="KW-0732">Signal</keyword>
<dbReference type="Gene3D" id="2.60.40.230">
    <property type="entry name" value="Neocarzinostatin-like"/>
    <property type="match status" value="1"/>
</dbReference>
<reference evidence="8 9" key="1">
    <citation type="submission" date="2019-10" db="EMBL/GenBank/DDBJ databases">
        <title>Nocardia macrotermitis sp. nov. and Nocardia aurantia sp. nov., isolated from the gut of fungus growing-termite Macrotermes natalensis.</title>
        <authorList>
            <person name="Benndorf R."/>
            <person name="Schwitalla J."/>
            <person name="Martin K."/>
            <person name="De Beer W."/>
            <person name="Kaster A.-K."/>
            <person name="Vollmers J."/>
            <person name="Poulsen M."/>
            <person name="Beemelmanns C."/>
        </authorList>
    </citation>
    <scope>NUCLEOTIDE SEQUENCE [LARGE SCALE GENOMIC DNA]</scope>
    <source>
        <strain evidence="8 9">RB20</strain>
    </source>
</reference>
<evidence type="ECO:0000256" key="2">
    <source>
        <dbReference type="ARBA" id="ARBA00022529"/>
    </source>
</evidence>
<evidence type="ECO:0000256" key="1">
    <source>
        <dbReference type="ARBA" id="ARBA00010648"/>
    </source>
</evidence>
<proteinExistence type="inferred from homology"/>
<accession>A0A7K0D590</accession>
<dbReference type="NCBIfam" id="NF040681">
    <property type="entry name" value="GPS-CTERM"/>
    <property type="match status" value="1"/>
</dbReference>
<comment type="similarity">
    <text evidence="1">Belongs to the neocarzinostatin family.</text>
</comment>
<gene>
    <name evidence="8" type="ORF">NRB20_40070</name>
</gene>
<dbReference type="EMBL" id="WEGK01000008">
    <property type="protein sequence ID" value="MQY20898.1"/>
    <property type="molecule type" value="Genomic_DNA"/>
</dbReference>
<keyword evidence="6" id="KW-1133">Transmembrane helix</keyword>
<keyword evidence="6" id="KW-0472">Membrane</keyword>
<dbReference type="GO" id="GO:0003677">
    <property type="term" value="F:DNA binding"/>
    <property type="evidence" value="ECO:0007669"/>
    <property type="project" value="UniProtKB-KW"/>
</dbReference>
<evidence type="ECO:0000313" key="9">
    <source>
        <dbReference type="Proteomes" id="UP000438448"/>
    </source>
</evidence>
<dbReference type="GO" id="GO:0042742">
    <property type="term" value="P:defense response to bacterium"/>
    <property type="evidence" value="ECO:0007669"/>
    <property type="project" value="UniProtKB-KW"/>
</dbReference>
<feature type="transmembrane region" description="Helical" evidence="6">
    <location>
        <begin position="169"/>
        <end position="187"/>
    </location>
</feature>
<name>A0A7K0D590_9NOCA</name>
<evidence type="ECO:0000313" key="8">
    <source>
        <dbReference type="EMBL" id="MQY20898.1"/>
    </source>
</evidence>
<organism evidence="8 9">
    <name type="scientific">Nocardia macrotermitis</name>
    <dbReference type="NCBI Taxonomy" id="2585198"/>
    <lineage>
        <taxon>Bacteria</taxon>
        <taxon>Bacillati</taxon>
        <taxon>Actinomycetota</taxon>
        <taxon>Actinomycetes</taxon>
        <taxon>Mycobacteriales</taxon>
        <taxon>Nocardiaceae</taxon>
        <taxon>Nocardia</taxon>
    </lineage>
</organism>
<dbReference type="Pfam" id="PF00960">
    <property type="entry name" value="Neocarzinostat"/>
    <property type="match status" value="1"/>
</dbReference>
<protein>
    <recommendedName>
        <fullName evidence="10">Neocarzinostatin family protein</fullName>
    </recommendedName>
</protein>
<evidence type="ECO:0000256" key="3">
    <source>
        <dbReference type="ARBA" id="ARBA00023022"/>
    </source>
</evidence>
<feature type="signal peptide" evidence="7">
    <location>
        <begin position="1"/>
        <end position="24"/>
    </location>
</feature>